<dbReference type="Pfam" id="PF00115">
    <property type="entry name" value="COX1"/>
    <property type="match status" value="1"/>
</dbReference>
<evidence type="ECO:0000256" key="5">
    <source>
        <dbReference type="ARBA" id="ARBA00023136"/>
    </source>
</evidence>
<feature type="transmembrane region" description="Helical" evidence="8">
    <location>
        <begin position="42"/>
        <end position="63"/>
    </location>
</feature>
<comment type="similarity">
    <text evidence="6">Belongs to the heme-copper respiratory oxidase family.</text>
</comment>
<feature type="region of interest" description="Disordered" evidence="7">
    <location>
        <begin position="511"/>
        <end position="548"/>
    </location>
</feature>
<sequence length="548" mass="61061">MTTATFTGKAEQPTRGAQASYLTAEGFTLRSWLLTKDHKRIAILYTISITLFFFVGGAAATLIRFNLVTPPGLFQPDTYNRLFTMHGIVMVWFFLIPSIPTTMGNFLIPLMIGAKDLAFPRLNLLSWYLFVIAGVLGLVAIFAGGVDTGWTFYTPFSTMYSNGYVVLALAAVFVSGFSSILTGLNFIVSIHRLRAPGLTWYRLPVFCWSNYATALILVLATPILAITLALVAVERLLKVGIFDPALGGDPLLFQHLFWFYSHPAVYIMILPGFGVISEIVPCFARKPLFGYKFVVWSSIAIAGIGFFVWAHHMFVAGISLYAGLVFSLLSYIIAVPSAIKVFNWTATLHKGWISFDAPMLYALGFIGLFTIGGLTGLFVANLAFDVHATDTYFVVAHFHYIMVGGMVSAYFGGLHYWWPKITGRLYPEWWARIAAILIFFGFNLTFFPQFILGYLGMQRRYASYPPEFQIWNVLSSAGASILAVGYALPLFYLGWSLWRGKKAGPNPWAATGLEWRTPSPPPPHNFDVTPTVTRPPYQYRPDPEPQDV</sequence>
<keyword evidence="3 6" id="KW-0812">Transmembrane</keyword>
<dbReference type="Gene3D" id="1.20.210.10">
    <property type="entry name" value="Cytochrome c oxidase-like, subunit I domain"/>
    <property type="match status" value="1"/>
</dbReference>
<feature type="transmembrane region" description="Helical" evidence="8">
    <location>
        <begin position="360"/>
        <end position="384"/>
    </location>
</feature>
<reference evidence="10 11" key="1">
    <citation type="submission" date="2021-03" db="EMBL/GenBank/DDBJ databases">
        <title>Genomic Encyclopedia of Type Strains, Phase III (KMG-III): the genomes of soil and plant-associated and newly described type strains.</title>
        <authorList>
            <person name="Whitman W."/>
        </authorList>
    </citation>
    <scope>NUCLEOTIDE SEQUENCE [LARGE SCALE GENOMIC DNA]</scope>
    <source>
        <strain evidence="10 11">IMMIB AFH-6</strain>
    </source>
</reference>
<feature type="transmembrane region" description="Helical" evidence="8">
    <location>
        <begin position="293"/>
        <end position="312"/>
    </location>
</feature>
<evidence type="ECO:0000256" key="1">
    <source>
        <dbReference type="ARBA" id="ARBA00004141"/>
    </source>
</evidence>
<keyword evidence="5 8" id="KW-0472">Membrane</keyword>
<name>A0ABS4SJE7_9PROT</name>
<dbReference type="EMBL" id="JAGINP010000007">
    <property type="protein sequence ID" value="MBP2292632.1"/>
    <property type="molecule type" value="Genomic_DNA"/>
</dbReference>
<evidence type="ECO:0000256" key="4">
    <source>
        <dbReference type="ARBA" id="ARBA00022989"/>
    </source>
</evidence>
<evidence type="ECO:0000256" key="3">
    <source>
        <dbReference type="ARBA" id="ARBA00022692"/>
    </source>
</evidence>
<dbReference type="PROSITE" id="PS50855">
    <property type="entry name" value="COX1"/>
    <property type="match status" value="1"/>
</dbReference>
<feature type="transmembrane region" description="Helical" evidence="8">
    <location>
        <begin position="470"/>
        <end position="493"/>
    </location>
</feature>
<dbReference type="InterPro" id="IPR000883">
    <property type="entry name" value="Cyt_C_Oxase_1"/>
</dbReference>
<comment type="subcellular location">
    <subcellularLocation>
        <location evidence="1">Membrane</location>
        <topology evidence="1">Multi-pass membrane protein</topology>
    </subcellularLocation>
</comment>
<keyword evidence="6" id="KW-0813">Transport</keyword>
<dbReference type="InterPro" id="IPR023615">
    <property type="entry name" value="Cyt_c_Oxase_su1_BS"/>
</dbReference>
<feature type="transmembrane region" description="Helical" evidence="8">
    <location>
        <begin position="124"/>
        <end position="144"/>
    </location>
</feature>
<organism evidence="10 11">
    <name type="scientific">Azospirillum rugosum</name>
    <dbReference type="NCBI Taxonomy" id="416170"/>
    <lineage>
        <taxon>Bacteria</taxon>
        <taxon>Pseudomonadati</taxon>
        <taxon>Pseudomonadota</taxon>
        <taxon>Alphaproteobacteria</taxon>
        <taxon>Rhodospirillales</taxon>
        <taxon>Azospirillaceae</taxon>
        <taxon>Azospirillum</taxon>
    </lineage>
</organism>
<evidence type="ECO:0000256" key="6">
    <source>
        <dbReference type="RuleBase" id="RU000370"/>
    </source>
</evidence>
<dbReference type="PANTHER" id="PTHR10422">
    <property type="entry name" value="CYTOCHROME C OXIDASE SUBUNIT 1"/>
    <property type="match status" value="1"/>
</dbReference>
<dbReference type="Proteomes" id="UP000781958">
    <property type="component" value="Unassembled WGS sequence"/>
</dbReference>
<dbReference type="RefSeq" id="WP_209766495.1">
    <property type="nucleotide sequence ID" value="NZ_JAGINP010000007.1"/>
</dbReference>
<feature type="domain" description="Cytochrome oxidase subunit I profile" evidence="9">
    <location>
        <begin position="32"/>
        <end position="533"/>
    </location>
</feature>
<dbReference type="InterPro" id="IPR023616">
    <property type="entry name" value="Cyt_c_oxase-like_su1_dom"/>
</dbReference>
<keyword evidence="6" id="KW-0349">Heme</keyword>
<feature type="transmembrane region" description="Helical" evidence="8">
    <location>
        <begin position="164"/>
        <end position="190"/>
    </location>
</feature>
<proteinExistence type="inferred from homology"/>
<evidence type="ECO:0000256" key="8">
    <source>
        <dbReference type="SAM" id="Phobius"/>
    </source>
</evidence>
<dbReference type="SUPFAM" id="SSF81442">
    <property type="entry name" value="Cytochrome c oxidase subunit I-like"/>
    <property type="match status" value="1"/>
</dbReference>
<dbReference type="InterPro" id="IPR036927">
    <property type="entry name" value="Cyt_c_oxase-like_su1_sf"/>
</dbReference>
<feature type="transmembrane region" description="Helical" evidence="8">
    <location>
        <begin position="211"/>
        <end position="237"/>
    </location>
</feature>
<accession>A0ABS4SJE7</accession>
<keyword evidence="6" id="KW-0479">Metal-binding</keyword>
<evidence type="ECO:0000256" key="2">
    <source>
        <dbReference type="ARBA" id="ARBA00022660"/>
    </source>
</evidence>
<feature type="transmembrane region" description="Helical" evidence="8">
    <location>
        <begin position="318"/>
        <end position="339"/>
    </location>
</feature>
<keyword evidence="6" id="KW-0408">Iron</keyword>
<keyword evidence="4 8" id="KW-1133">Transmembrane helix</keyword>
<evidence type="ECO:0000313" key="10">
    <source>
        <dbReference type="EMBL" id="MBP2292632.1"/>
    </source>
</evidence>
<keyword evidence="2 6" id="KW-0679">Respiratory chain</keyword>
<keyword evidence="6" id="KW-0249">Electron transport</keyword>
<protein>
    <submittedName>
        <fullName evidence="10">Cytochrome c oxidase subunit 1</fullName>
    </submittedName>
</protein>
<comment type="caution">
    <text evidence="10">The sequence shown here is derived from an EMBL/GenBank/DDBJ whole genome shotgun (WGS) entry which is preliminary data.</text>
</comment>
<feature type="transmembrane region" description="Helical" evidence="8">
    <location>
        <begin position="83"/>
        <end position="112"/>
    </location>
</feature>
<evidence type="ECO:0000313" key="11">
    <source>
        <dbReference type="Proteomes" id="UP000781958"/>
    </source>
</evidence>
<feature type="transmembrane region" description="Helical" evidence="8">
    <location>
        <begin position="396"/>
        <end position="417"/>
    </location>
</feature>
<evidence type="ECO:0000259" key="9">
    <source>
        <dbReference type="PROSITE" id="PS50855"/>
    </source>
</evidence>
<dbReference type="PRINTS" id="PR01165">
    <property type="entry name" value="CYCOXIDASEI"/>
</dbReference>
<evidence type="ECO:0000256" key="7">
    <source>
        <dbReference type="SAM" id="MobiDB-lite"/>
    </source>
</evidence>
<dbReference type="PROSITE" id="PS00077">
    <property type="entry name" value="COX1_CUB"/>
    <property type="match status" value="1"/>
</dbReference>
<feature type="transmembrane region" description="Helical" evidence="8">
    <location>
        <begin position="257"/>
        <end position="281"/>
    </location>
</feature>
<keyword evidence="11" id="KW-1185">Reference proteome</keyword>
<feature type="transmembrane region" description="Helical" evidence="8">
    <location>
        <begin position="429"/>
        <end position="450"/>
    </location>
</feature>
<dbReference type="PANTHER" id="PTHR10422:SF18">
    <property type="entry name" value="CYTOCHROME C OXIDASE SUBUNIT 1"/>
    <property type="match status" value="1"/>
</dbReference>
<gene>
    <name evidence="10" type="ORF">J2851_002410</name>
</gene>